<dbReference type="AlphaFoldDB" id="A0A8D0GZU6"/>
<evidence type="ECO:0000256" key="2">
    <source>
        <dbReference type="SAM" id="Coils"/>
    </source>
</evidence>
<feature type="compositionally biased region" description="Basic and acidic residues" evidence="3">
    <location>
        <begin position="184"/>
        <end position="196"/>
    </location>
</feature>
<dbReference type="Ensembl" id="ENSSPUT00000017491.1">
    <property type="protein sequence ID" value="ENSSPUP00000016417.1"/>
    <property type="gene ID" value="ENSSPUG00000012713.1"/>
</dbReference>
<evidence type="ECO:0000256" key="1">
    <source>
        <dbReference type="ARBA" id="ARBA00023054"/>
    </source>
</evidence>
<feature type="region of interest" description="Disordered" evidence="3">
    <location>
        <begin position="184"/>
        <end position="212"/>
    </location>
</feature>
<name>A0A8D0GZU6_SPHPU</name>
<feature type="coiled-coil region" evidence="2">
    <location>
        <begin position="244"/>
        <end position="333"/>
    </location>
</feature>
<evidence type="ECO:0000313" key="5">
    <source>
        <dbReference type="Proteomes" id="UP000694392"/>
    </source>
</evidence>
<dbReference type="InterPro" id="IPR043450">
    <property type="entry name" value="CCDC89-like"/>
</dbReference>
<evidence type="ECO:0000313" key="4">
    <source>
        <dbReference type="Ensembl" id="ENSSPUP00000016417.1"/>
    </source>
</evidence>
<dbReference type="SUPFAM" id="SSF90257">
    <property type="entry name" value="Myosin rod fragments"/>
    <property type="match status" value="1"/>
</dbReference>
<evidence type="ECO:0000256" key="3">
    <source>
        <dbReference type="SAM" id="MobiDB-lite"/>
    </source>
</evidence>
<organism evidence="4 5">
    <name type="scientific">Sphenodon punctatus</name>
    <name type="common">Tuatara</name>
    <name type="synonym">Hatteria punctata</name>
    <dbReference type="NCBI Taxonomy" id="8508"/>
    <lineage>
        <taxon>Eukaryota</taxon>
        <taxon>Metazoa</taxon>
        <taxon>Chordata</taxon>
        <taxon>Craniata</taxon>
        <taxon>Vertebrata</taxon>
        <taxon>Euteleostomi</taxon>
        <taxon>Lepidosauria</taxon>
        <taxon>Sphenodontia</taxon>
        <taxon>Sphenodontidae</taxon>
        <taxon>Sphenodon</taxon>
    </lineage>
</organism>
<dbReference type="PANTHER" id="PTHR34768">
    <property type="entry name" value="COILED-COIL DOMAIN-CONTAINING PROTEIN 89"/>
    <property type="match status" value="1"/>
</dbReference>
<dbReference type="GeneTree" id="ENSGT00390000016046"/>
<dbReference type="Proteomes" id="UP000694392">
    <property type="component" value="Unplaced"/>
</dbReference>
<dbReference type="PANTHER" id="PTHR34768:SF2">
    <property type="entry name" value="COILED-COIL DOMAIN CONTAINING 89"/>
    <property type="match status" value="1"/>
</dbReference>
<keyword evidence="1 2" id="KW-0175">Coiled coil</keyword>
<sequence length="360" mass="42312">MPQDGKDPGKSSPPNNRKETESEIEGNMENLQETLEKLRGLPEEEKGEKALLRSRLHEQSQLICILKKRADENNVRCKALEQLNIELEQLKMEDALRLESQTRQVQQLEERFMDLAANHEDMIHFKDEHKRQNMQLREENKRLWQENQSLFCQPLREKEAEVLQLTSLGKKLSQELESLKERYAQESRTAKKREEELLGSQSQQASAHSKEADTLRYQLQTLQAKHSQTIVHLEQVEGQQKGESSELKTKLEKVSREKEELLQLTMERGKALQEKQREIQQLEKKLEDMEKARQASEERFETEAAAVDSVLKVQELQRRLDGSERAYSELRMQFDAYKKHSVDLLNKEKELNNKLRHFMA</sequence>
<gene>
    <name evidence="4" type="primary">CCDC89</name>
</gene>
<proteinExistence type="predicted"/>
<reference evidence="4" key="2">
    <citation type="submission" date="2025-09" db="UniProtKB">
        <authorList>
            <consortium name="Ensembl"/>
        </authorList>
    </citation>
    <scope>IDENTIFICATION</scope>
</reference>
<protein>
    <submittedName>
        <fullName evidence="4">Coiled-coil domain containing 89</fullName>
    </submittedName>
</protein>
<reference evidence="4" key="1">
    <citation type="submission" date="2025-08" db="UniProtKB">
        <authorList>
            <consortium name="Ensembl"/>
        </authorList>
    </citation>
    <scope>IDENTIFICATION</scope>
</reference>
<keyword evidence="5" id="KW-1185">Reference proteome</keyword>
<accession>A0A8D0GZU6</accession>
<feature type="region of interest" description="Disordered" evidence="3">
    <location>
        <begin position="1"/>
        <end position="27"/>
    </location>
</feature>
<dbReference type="OMA" id="AMLCSRI"/>